<reference evidence="2" key="2">
    <citation type="submission" date="2020-11" db="EMBL/GenBank/DDBJ databases">
        <authorList>
            <consortium name="NCBI Pathogen Detection Project"/>
        </authorList>
    </citation>
    <scope>NUCLEOTIDE SEQUENCE</scope>
    <source>
        <strain evidence="2">R404</strain>
    </source>
</reference>
<dbReference type="SUPFAM" id="SSF51230">
    <property type="entry name" value="Single hybrid motif"/>
    <property type="match status" value="1"/>
</dbReference>
<proteinExistence type="predicted"/>
<dbReference type="InterPro" id="IPR011053">
    <property type="entry name" value="Single_hybrid_motif"/>
</dbReference>
<evidence type="ECO:0000313" key="2">
    <source>
        <dbReference type="EMBL" id="HAT1685558.1"/>
    </source>
</evidence>
<protein>
    <submittedName>
        <fullName evidence="2">Biotin/lipoyl-binding protein</fullName>
    </submittedName>
</protein>
<feature type="transmembrane region" description="Helical" evidence="1">
    <location>
        <begin position="21"/>
        <end position="50"/>
    </location>
</feature>
<gene>
    <name evidence="2" type="ORF">I8Y21_006437</name>
</gene>
<comment type="caution">
    <text evidence="2">The sequence shown here is derived from an EMBL/GenBank/DDBJ whole genome shotgun (WGS) entry which is preliminary data.</text>
</comment>
<keyword evidence="1" id="KW-0812">Transmembrane</keyword>
<dbReference type="AlphaFoldDB" id="A0AAN5LEV2"/>
<name>A0AAN5LEV2_KLEOX</name>
<evidence type="ECO:0000256" key="1">
    <source>
        <dbReference type="SAM" id="Phobius"/>
    </source>
</evidence>
<keyword evidence="1" id="KW-0472">Membrane</keyword>
<keyword evidence="1" id="KW-1133">Transmembrane helix</keyword>
<reference evidence="2" key="1">
    <citation type="journal article" date="2018" name="Genome Biol.">
        <title>SKESA: strategic k-mer extension for scrupulous assemblies.</title>
        <authorList>
            <person name="Souvorov A."/>
            <person name="Agarwala R."/>
            <person name="Lipman D.J."/>
        </authorList>
    </citation>
    <scope>NUCLEOTIDE SEQUENCE</scope>
    <source>
        <strain evidence="2">R404</strain>
    </source>
</reference>
<evidence type="ECO:0000313" key="3">
    <source>
        <dbReference type="Proteomes" id="UP000856143"/>
    </source>
</evidence>
<sequence>MLKNIYRKEAIEYKKIHWKGKALLLAGIPAWLVTLLAFIFLIAIVLSLIFCTFTQRIDVRGEVITLPHSVNVFAPQQGFVVNLHVKVGDIVKKGQPLYELDVSRNTIGGNVSAAQ</sequence>
<organism evidence="2 3">
    <name type="scientific">Klebsiella oxytoca</name>
    <dbReference type="NCBI Taxonomy" id="571"/>
    <lineage>
        <taxon>Bacteria</taxon>
        <taxon>Pseudomonadati</taxon>
        <taxon>Pseudomonadota</taxon>
        <taxon>Gammaproteobacteria</taxon>
        <taxon>Enterobacterales</taxon>
        <taxon>Enterobacteriaceae</taxon>
        <taxon>Klebsiella/Raoultella group</taxon>
        <taxon>Klebsiella</taxon>
    </lineage>
</organism>
<accession>A0AAN5LEV2</accession>
<dbReference type="Proteomes" id="UP000856143">
    <property type="component" value="Unassembled WGS sequence"/>
</dbReference>
<feature type="non-terminal residue" evidence="2">
    <location>
        <position position="115"/>
    </location>
</feature>
<dbReference type="EMBL" id="DACSEO010000300">
    <property type="protein sequence ID" value="HAT1685558.1"/>
    <property type="molecule type" value="Genomic_DNA"/>
</dbReference>
<dbReference type="Gene3D" id="2.40.50.100">
    <property type="match status" value="1"/>
</dbReference>